<feature type="compositionally biased region" description="Polar residues" evidence="1">
    <location>
        <begin position="658"/>
        <end position="669"/>
    </location>
</feature>
<reference evidence="3 4" key="1">
    <citation type="journal article" date="2019" name="Virus Res.">
        <title>Genomic characterization of a novel virulent phage infecting the Aeromonas hydrophila isolated from rainbow trout (Oncorhynchus mykiss).</title>
        <authorList>
            <person name="Cao Y."/>
            <person name="Li S."/>
            <person name="Wang D."/>
            <person name="Zhao J."/>
            <person name="Xu L."/>
            <person name="Liu H."/>
            <person name="Lu T."/>
            <person name="Mou Z."/>
        </authorList>
    </citation>
    <scope>NUCLEOTIDE SEQUENCE [LARGE SCALE GENOMIC DNA]</scope>
</reference>
<dbReference type="GO" id="GO:0043139">
    <property type="term" value="F:5'-3' DNA helicase activity"/>
    <property type="evidence" value="ECO:0007669"/>
    <property type="project" value="InterPro"/>
</dbReference>
<accession>A0A5J5ZZT0</accession>
<feature type="region of interest" description="Disordered" evidence="1">
    <location>
        <begin position="650"/>
        <end position="705"/>
    </location>
</feature>
<dbReference type="InterPro" id="IPR027032">
    <property type="entry name" value="Twinkle-like"/>
</dbReference>
<protein>
    <submittedName>
        <fullName evidence="3">Hydrolase/topoisomerase-primase</fullName>
    </submittedName>
</protein>
<dbReference type="EMBL" id="MK455769">
    <property type="protein sequence ID" value="QBJ01031.1"/>
    <property type="molecule type" value="Genomic_DNA"/>
</dbReference>
<evidence type="ECO:0000313" key="3">
    <source>
        <dbReference type="EMBL" id="QBJ01031.1"/>
    </source>
</evidence>
<dbReference type="Gene3D" id="3.40.50.300">
    <property type="entry name" value="P-loop containing nucleotide triphosphate hydrolases"/>
    <property type="match status" value="1"/>
</dbReference>
<dbReference type="GO" id="GO:0003697">
    <property type="term" value="F:single-stranded DNA binding"/>
    <property type="evidence" value="ECO:0007669"/>
    <property type="project" value="InterPro"/>
</dbReference>
<evidence type="ECO:0000259" key="2">
    <source>
        <dbReference type="PROSITE" id="PS51199"/>
    </source>
</evidence>
<dbReference type="InterPro" id="IPR027417">
    <property type="entry name" value="P-loop_NTPase"/>
</dbReference>
<keyword evidence="3" id="KW-0378">Hydrolase</keyword>
<feature type="compositionally biased region" description="Basic and acidic residues" evidence="1">
    <location>
        <begin position="672"/>
        <end position="696"/>
    </location>
</feature>
<dbReference type="CDD" id="cd01029">
    <property type="entry name" value="TOPRIM_primases"/>
    <property type="match status" value="1"/>
</dbReference>
<keyword evidence="4" id="KW-1185">Reference proteome</keyword>
<keyword evidence="3" id="KW-0413">Isomerase</keyword>
<evidence type="ECO:0000313" key="4">
    <source>
        <dbReference type="Proteomes" id="UP000327497"/>
    </source>
</evidence>
<evidence type="ECO:0000256" key="1">
    <source>
        <dbReference type="SAM" id="MobiDB-lite"/>
    </source>
</evidence>
<dbReference type="InterPro" id="IPR034154">
    <property type="entry name" value="TOPRIM_DnaG/twinkle"/>
</dbReference>
<name>A0A5J5ZZT0_9CAUD</name>
<dbReference type="PANTHER" id="PTHR12873">
    <property type="entry name" value="T7-LIKE MITOCHONDRIAL DNA HELICASE"/>
    <property type="match status" value="1"/>
</dbReference>
<dbReference type="PROSITE" id="PS51199">
    <property type="entry name" value="SF4_HELICASE"/>
    <property type="match status" value="1"/>
</dbReference>
<dbReference type="Proteomes" id="UP000327497">
    <property type="component" value="Segment"/>
</dbReference>
<proteinExistence type="predicted"/>
<dbReference type="InterPro" id="IPR007694">
    <property type="entry name" value="DNA_helicase_DnaB-like_C"/>
</dbReference>
<dbReference type="Pfam" id="PF13155">
    <property type="entry name" value="Toprim_2"/>
    <property type="match status" value="1"/>
</dbReference>
<dbReference type="Gene3D" id="3.40.1360.10">
    <property type="match status" value="1"/>
</dbReference>
<feature type="domain" description="SF4 helicase" evidence="2">
    <location>
        <begin position="359"/>
        <end position="645"/>
    </location>
</feature>
<dbReference type="GO" id="GO:0006260">
    <property type="term" value="P:DNA replication"/>
    <property type="evidence" value="ECO:0007669"/>
    <property type="project" value="InterPro"/>
</dbReference>
<dbReference type="GO" id="GO:0005524">
    <property type="term" value="F:ATP binding"/>
    <property type="evidence" value="ECO:0007669"/>
    <property type="project" value="InterPro"/>
</dbReference>
<organism evidence="3 4">
    <name type="scientific">Aeromonas phage MJG</name>
    <dbReference type="NCBI Taxonomy" id="2510451"/>
    <lineage>
        <taxon>Viruses</taxon>
        <taxon>Duplodnaviria</taxon>
        <taxon>Heunggongvirae</taxon>
        <taxon>Uroviricota</taxon>
        <taxon>Caudoviricetes</taxon>
        <taxon>Autographivirales</taxon>
        <taxon>Autosignataviridae</taxon>
        <taxon>Colwellvirinae</taxon>
        <taxon>Daolivirus</taxon>
        <taxon>Daolivirus MJG</taxon>
    </lineage>
</organism>
<sequence length="705" mass="78545">MSSIIRNERCPECAKSGHDGTGNHLIRFADGGGYCSRGHFHESGKPYYQAAGTAPALADLPIRGDIKYSPSEFRELEREGKLKDPALRAVALGGMRARDAYEVYTDEEREAKDAEWGREVEWFNELKRTHLATRGIHGLIAALYNVRVGHDESKKVNRHYYPRYEGGELIGAKCRTLPKDFSRGHLGKLFGDKQDLFGMQATKAVADSGQIKNLCLIVGGECDVMAAQQMLVKELNQVDSLGSRTNLEGLKLFHVYGPNKGETCIEELIANKDFLSGFKTIILAFDNDDEGQKRMLEASRVLRGAAKIKKLVMPNGCKDPNDCLKKGRDSEFTTAVFNAQEFAVKGKLKSVGDLMDKARTMVEMGKDYWMKGFNRITFGIRLHYLAVWGAGTGVGKTDTTMAHVDNLMKMGESVVCIYLENQAEEVARTFAGMLVGKDFNSPPQTQEEIDLGAEVNHARQYTQQDLDDALEMLANQDRLVIADLAGSKDVDSVMEIMEDSMAMGYRYFVVDNLTAFDHKNEKGEVATGVKAIDETMKRLGTFKDEHPVNIFLLSHLIKVNEGSGRTPHTLGGEVYESDFRGAGSITFWANAVWGIERNTMATAFRNKCITLYRNLKNRGIGHMVGSVVVAEKDIRTGRYTELEGVYELPEVGREKQGDSQQRQRNSFDTGDNPDRTRESRNRGNKPEEISEPKPDGESLDEGASY</sequence>
<dbReference type="SUPFAM" id="SSF52540">
    <property type="entry name" value="P-loop containing nucleoside triphosphate hydrolases"/>
    <property type="match status" value="1"/>
</dbReference>
<dbReference type="SUPFAM" id="SSF56731">
    <property type="entry name" value="DNA primase core"/>
    <property type="match status" value="1"/>
</dbReference>
<dbReference type="CDD" id="cd19483">
    <property type="entry name" value="RecA-like_Gp4D_helicase"/>
    <property type="match status" value="1"/>
</dbReference>
<dbReference type="PANTHER" id="PTHR12873:SF0">
    <property type="entry name" value="TWINKLE MTDNA HELICASE"/>
    <property type="match status" value="1"/>
</dbReference>
<dbReference type="GO" id="GO:0016787">
    <property type="term" value="F:hydrolase activity"/>
    <property type="evidence" value="ECO:0007669"/>
    <property type="project" value="UniProtKB-KW"/>
</dbReference>